<evidence type="ECO:0000313" key="3">
    <source>
        <dbReference type="EMBL" id="ORX74018.1"/>
    </source>
</evidence>
<keyword evidence="4" id="KW-1185">Reference proteome</keyword>
<feature type="domain" description="SCP" evidence="2">
    <location>
        <begin position="77"/>
        <end position="183"/>
    </location>
</feature>
<dbReference type="EMBL" id="MCFD01000001">
    <property type="protein sequence ID" value="ORX74018.1"/>
    <property type="molecule type" value="Genomic_DNA"/>
</dbReference>
<dbReference type="GeneID" id="63806243"/>
<evidence type="ECO:0000259" key="2">
    <source>
        <dbReference type="Pfam" id="PF00188"/>
    </source>
</evidence>
<gene>
    <name evidence="3" type="ORF">DL89DRAFT_280518</name>
</gene>
<dbReference type="Gene3D" id="3.40.33.10">
    <property type="entry name" value="CAP"/>
    <property type="match status" value="1"/>
</dbReference>
<dbReference type="SUPFAM" id="SSF55797">
    <property type="entry name" value="PR-1-like"/>
    <property type="match status" value="1"/>
</dbReference>
<dbReference type="AlphaFoldDB" id="A0A1Y1WL34"/>
<dbReference type="PANTHER" id="PTHR31157:SF1">
    <property type="entry name" value="SCP DOMAIN-CONTAINING PROTEIN"/>
    <property type="match status" value="1"/>
</dbReference>
<reference evidence="3 4" key="1">
    <citation type="submission" date="2016-07" db="EMBL/GenBank/DDBJ databases">
        <title>Pervasive Adenine N6-methylation of Active Genes in Fungi.</title>
        <authorList>
            <consortium name="DOE Joint Genome Institute"/>
            <person name="Mondo S.J."/>
            <person name="Dannebaum R.O."/>
            <person name="Kuo R.C."/>
            <person name="Labutti K."/>
            <person name="Haridas S."/>
            <person name="Kuo A."/>
            <person name="Salamov A."/>
            <person name="Ahrendt S.R."/>
            <person name="Lipzen A."/>
            <person name="Sullivan W."/>
            <person name="Andreopoulos W.B."/>
            <person name="Clum A."/>
            <person name="Lindquist E."/>
            <person name="Daum C."/>
            <person name="Ramamoorthy G.K."/>
            <person name="Gryganskyi A."/>
            <person name="Culley D."/>
            <person name="Magnuson J.K."/>
            <person name="James T.Y."/>
            <person name="O'Malley M.A."/>
            <person name="Stajich J.E."/>
            <person name="Spatafora J.W."/>
            <person name="Visel A."/>
            <person name="Grigoriev I.V."/>
        </authorList>
    </citation>
    <scope>NUCLEOTIDE SEQUENCE [LARGE SCALE GENOMIC DNA]</scope>
    <source>
        <strain evidence="3 4">ATCC 12442</strain>
    </source>
</reference>
<proteinExistence type="predicted"/>
<comment type="caution">
    <text evidence="3">The sequence shown here is derived from an EMBL/GenBank/DDBJ whole genome shotgun (WGS) entry which is preliminary data.</text>
</comment>
<dbReference type="CDD" id="cd05379">
    <property type="entry name" value="CAP_bacterial"/>
    <property type="match status" value="1"/>
</dbReference>
<dbReference type="Proteomes" id="UP000193922">
    <property type="component" value="Unassembled WGS sequence"/>
</dbReference>
<evidence type="ECO:0000256" key="1">
    <source>
        <dbReference type="SAM" id="SignalP"/>
    </source>
</evidence>
<organism evidence="3 4">
    <name type="scientific">Linderina pennispora</name>
    <dbReference type="NCBI Taxonomy" id="61395"/>
    <lineage>
        <taxon>Eukaryota</taxon>
        <taxon>Fungi</taxon>
        <taxon>Fungi incertae sedis</taxon>
        <taxon>Zoopagomycota</taxon>
        <taxon>Kickxellomycotina</taxon>
        <taxon>Kickxellomycetes</taxon>
        <taxon>Kickxellales</taxon>
        <taxon>Kickxellaceae</taxon>
        <taxon>Linderina</taxon>
    </lineage>
</organism>
<dbReference type="Pfam" id="PF00188">
    <property type="entry name" value="CAP"/>
    <property type="match status" value="1"/>
</dbReference>
<dbReference type="OrthoDB" id="568194at2759"/>
<dbReference type="PANTHER" id="PTHR31157">
    <property type="entry name" value="SCP DOMAIN-CONTAINING PROTEIN"/>
    <property type="match status" value="1"/>
</dbReference>
<sequence>MNLQTSFLFTLTAASLCAGSMALSPASEPVRIKARVAASGIPNFPNLEPSQGDSDVIYFPQNPSTANAYNMANMLCLVNRLRTGHGLHPVVYHESLLTLAVRHASFQARYRVITHADSGGQIGERVTALGFDWALLLENVGGGADNEYAIMDAWSKSPGHLANILNPSIRFIGVHVTNGFWVQDFAAPMDPTYVPPLSRIDACPSPNNLYIYS</sequence>
<feature type="signal peptide" evidence="1">
    <location>
        <begin position="1"/>
        <end position="22"/>
    </location>
</feature>
<protein>
    <recommendedName>
        <fullName evidence="2">SCP domain-containing protein</fullName>
    </recommendedName>
</protein>
<keyword evidence="1" id="KW-0732">Signal</keyword>
<dbReference type="STRING" id="61395.A0A1Y1WL34"/>
<accession>A0A1Y1WL34</accession>
<dbReference type="InterPro" id="IPR035940">
    <property type="entry name" value="CAP_sf"/>
</dbReference>
<feature type="chain" id="PRO_5012169152" description="SCP domain-containing protein" evidence="1">
    <location>
        <begin position="23"/>
        <end position="213"/>
    </location>
</feature>
<dbReference type="InterPro" id="IPR014044">
    <property type="entry name" value="CAP_dom"/>
</dbReference>
<dbReference type="RefSeq" id="XP_040747229.1">
    <property type="nucleotide sequence ID" value="XM_040889595.1"/>
</dbReference>
<name>A0A1Y1WL34_9FUNG</name>
<evidence type="ECO:0000313" key="4">
    <source>
        <dbReference type="Proteomes" id="UP000193922"/>
    </source>
</evidence>